<proteinExistence type="predicted"/>
<reference evidence="1 2" key="1">
    <citation type="submission" date="2018-08" db="EMBL/GenBank/DDBJ databases">
        <title>A genome reference for cultivated species of the human gut microbiota.</title>
        <authorList>
            <person name="Zou Y."/>
            <person name="Xue W."/>
            <person name="Luo G."/>
        </authorList>
    </citation>
    <scope>NUCLEOTIDE SEQUENCE [LARGE SCALE GENOMIC DNA]</scope>
    <source>
        <strain evidence="1 2">AM34-3LB</strain>
    </source>
</reference>
<dbReference type="EMBL" id="QSID01000009">
    <property type="protein sequence ID" value="RHC64128.1"/>
    <property type="molecule type" value="Genomic_DNA"/>
</dbReference>
<dbReference type="Proteomes" id="UP000284621">
    <property type="component" value="Unassembled WGS sequence"/>
</dbReference>
<protein>
    <submittedName>
        <fullName evidence="1">Uncharacterized protein</fullName>
    </submittedName>
</protein>
<keyword evidence="2" id="KW-1185">Reference proteome</keyword>
<comment type="caution">
    <text evidence="1">The sequence shown here is derived from an EMBL/GenBank/DDBJ whole genome shotgun (WGS) entry which is preliminary data.</text>
</comment>
<gene>
    <name evidence="1" type="ORF">DW833_08675</name>
</gene>
<dbReference type="AlphaFoldDB" id="A0A414B561"/>
<accession>A0A414B561</accession>
<sequence length="82" mass="9381">MSIYDALQKNIRECDKEMGRTIYLSEKEIAALTATAGEWGEMMNSGDEESRKCTEERMENGLGSALKKLHKGRNGERIYKDY</sequence>
<name>A0A414B561_9FIRM</name>
<evidence type="ECO:0000313" key="1">
    <source>
        <dbReference type="EMBL" id="RHC64128.1"/>
    </source>
</evidence>
<evidence type="ECO:0000313" key="2">
    <source>
        <dbReference type="Proteomes" id="UP000284621"/>
    </source>
</evidence>
<organism evidence="1 2">
    <name type="scientific">Anaerobutyricum hallii</name>
    <dbReference type="NCBI Taxonomy" id="39488"/>
    <lineage>
        <taxon>Bacteria</taxon>
        <taxon>Bacillati</taxon>
        <taxon>Bacillota</taxon>
        <taxon>Clostridia</taxon>
        <taxon>Lachnospirales</taxon>
        <taxon>Lachnospiraceae</taxon>
        <taxon>Anaerobutyricum</taxon>
    </lineage>
</organism>